<evidence type="ECO:0000313" key="16">
    <source>
        <dbReference type="Proteomes" id="UP001161691"/>
    </source>
</evidence>
<keyword evidence="9" id="KW-0067">ATP-binding</keyword>
<comment type="caution">
    <text evidence="15">The sequence shown here is derived from an EMBL/GenBank/DDBJ whole genome shotgun (WGS) entry which is preliminary data.</text>
</comment>
<dbReference type="InterPro" id="IPR036890">
    <property type="entry name" value="HATPase_C_sf"/>
</dbReference>
<evidence type="ECO:0000259" key="13">
    <source>
        <dbReference type="PROSITE" id="PS50109"/>
    </source>
</evidence>
<gene>
    <name evidence="15" type="ORF">KB449_17615</name>
</gene>
<dbReference type="PROSITE" id="PS50885">
    <property type="entry name" value="HAMP"/>
    <property type="match status" value="1"/>
</dbReference>
<feature type="transmembrane region" description="Helical" evidence="12">
    <location>
        <begin position="349"/>
        <end position="367"/>
    </location>
</feature>
<dbReference type="Pfam" id="PF00672">
    <property type="entry name" value="HAMP"/>
    <property type="match status" value="1"/>
</dbReference>
<evidence type="ECO:0000256" key="2">
    <source>
        <dbReference type="ARBA" id="ARBA00004651"/>
    </source>
</evidence>
<dbReference type="Proteomes" id="UP001161691">
    <property type="component" value="Unassembled WGS sequence"/>
</dbReference>
<keyword evidence="6 15" id="KW-0808">Transferase</keyword>
<dbReference type="RefSeq" id="WP_282909616.1">
    <property type="nucleotide sequence ID" value="NZ_JAGRPV010000001.1"/>
</dbReference>
<protein>
    <recommendedName>
        <fullName evidence="3">histidine kinase</fullName>
        <ecNumber evidence="3">2.7.13.3</ecNumber>
    </recommendedName>
</protein>
<dbReference type="InterPro" id="IPR005467">
    <property type="entry name" value="His_kinase_dom"/>
</dbReference>
<feature type="domain" description="Histidine kinase" evidence="13">
    <location>
        <begin position="800"/>
        <end position="909"/>
    </location>
</feature>
<dbReference type="Pfam" id="PF06580">
    <property type="entry name" value="His_kinase"/>
    <property type="match status" value="1"/>
</dbReference>
<accession>A0ABT6TIZ9</accession>
<evidence type="ECO:0000256" key="3">
    <source>
        <dbReference type="ARBA" id="ARBA00012438"/>
    </source>
</evidence>
<feature type="domain" description="HAMP" evidence="14">
    <location>
        <begin position="639"/>
        <end position="691"/>
    </location>
</feature>
<keyword evidence="16" id="KW-1185">Reference proteome</keyword>
<evidence type="ECO:0000256" key="5">
    <source>
        <dbReference type="ARBA" id="ARBA00022553"/>
    </source>
</evidence>
<feature type="transmembrane region" description="Helical" evidence="12">
    <location>
        <begin position="12"/>
        <end position="33"/>
    </location>
</feature>
<dbReference type="CDD" id="cd06225">
    <property type="entry name" value="HAMP"/>
    <property type="match status" value="1"/>
</dbReference>
<reference evidence="15" key="1">
    <citation type="submission" date="2023-04" db="EMBL/GenBank/DDBJ databases">
        <title>Comparative genomic analysis of Cohnella hashimotonis sp. nov., isolated from the International Space Station.</title>
        <authorList>
            <person name="Venkateswaran K."/>
            <person name="Simpson A."/>
        </authorList>
    </citation>
    <scope>NUCLEOTIDE SEQUENCE</scope>
    <source>
        <strain evidence="15">F6_2S_P_1</strain>
    </source>
</reference>
<evidence type="ECO:0000256" key="7">
    <source>
        <dbReference type="ARBA" id="ARBA00022741"/>
    </source>
</evidence>
<name>A0ABT6TIZ9_9BACL</name>
<organism evidence="15 16">
    <name type="scientific">Cohnella hashimotonis</name>
    <dbReference type="NCBI Taxonomy" id="2826895"/>
    <lineage>
        <taxon>Bacteria</taxon>
        <taxon>Bacillati</taxon>
        <taxon>Bacillota</taxon>
        <taxon>Bacilli</taxon>
        <taxon>Bacillales</taxon>
        <taxon>Paenibacillaceae</taxon>
        <taxon>Cohnella</taxon>
    </lineage>
</organism>
<dbReference type="EC" id="2.7.13.3" evidence="3"/>
<dbReference type="InterPro" id="IPR010559">
    <property type="entry name" value="Sig_transdc_His_kin_internal"/>
</dbReference>
<keyword evidence="11 12" id="KW-0472">Membrane</keyword>
<dbReference type="EMBL" id="JAGRPV010000001">
    <property type="protein sequence ID" value="MDI4646800.1"/>
    <property type="molecule type" value="Genomic_DNA"/>
</dbReference>
<keyword evidence="4" id="KW-1003">Cell membrane</keyword>
<dbReference type="Gene3D" id="6.10.340.10">
    <property type="match status" value="1"/>
</dbReference>
<dbReference type="PANTHER" id="PTHR34220">
    <property type="entry name" value="SENSOR HISTIDINE KINASE YPDA"/>
    <property type="match status" value="1"/>
</dbReference>
<dbReference type="SMART" id="SM00304">
    <property type="entry name" value="HAMP"/>
    <property type="match status" value="1"/>
</dbReference>
<keyword evidence="8 15" id="KW-0418">Kinase</keyword>
<evidence type="ECO:0000256" key="11">
    <source>
        <dbReference type="ARBA" id="ARBA00023136"/>
    </source>
</evidence>
<dbReference type="InterPro" id="IPR050640">
    <property type="entry name" value="Bact_2-comp_sensor_kinase"/>
</dbReference>
<evidence type="ECO:0000256" key="10">
    <source>
        <dbReference type="ARBA" id="ARBA00023012"/>
    </source>
</evidence>
<dbReference type="PROSITE" id="PS50109">
    <property type="entry name" value="HIS_KIN"/>
    <property type="match status" value="1"/>
</dbReference>
<keyword evidence="10" id="KW-0902">Two-component regulatory system</keyword>
<dbReference type="SUPFAM" id="SSF158472">
    <property type="entry name" value="HAMP domain-like"/>
    <property type="match status" value="1"/>
</dbReference>
<dbReference type="SMART" id="SM00387">
    <property type="entry name" value="HATPase_c"/>
    <property type="match status" value="1"/>
</dbReference>
<evidence type="ECO:0000313" key="15">
    <source>
        <dbReference type="EMBL" id="MDI4646800.1"/>
    </source>
</evidence>
<dbReference type="InterPro" id="IPR003594">
    <property type="entry name" value="HATPase_dom"/>
</dbReference>
<feature type="transmembrane region" description="Helical" evidence="12">
    <location>
        <begin position="280"/>
        <end position="302"/>
    </location>
</feature>
<proteinExistence type="predicted"/>
<comment type="catalytic activity">
    <reaction evidence="1">
        <text>ATP + protein L-histidine = ADP + protein N-phospho-L-histidine.</text>
        <dbReference type="EC" id="2.7.13.3"/>
    </reaction>
</comment>
<keyword evidence="12" id="KW-0812">Transmembrane</keyword>
<evidence type="ECO:0000256" key="4">
    <source>
        <dbReference type="ARBA" id="ARBA00022475"/>
    </source>
</evidence>
<keyword evidence="5" id="KW-0597">Phosphoprotein</keyword>
<sequence>MWQLNIRHKLTLFVTGFSLLCYFMTCSLFYSVYANAIKQNAYDTSRTQVASIGGNLDSFFARLSDGTKLVAEDPQVTDFLGKYARTGDPSGAGAALERALNEFAVKMNKEVEYAQIVPAEAGSDLKFSTGYEFSRSGLDWSRAVWEERDPLSGWIMSGSGDGAAKPVYLRQIREQTAGPTLGVVAVFLRESVWPSFVQGNQVNLRLATSTGSLVYATGDAAPAAAQLDPDSKLFREASTLDVRRIGGDAYIVSSQRTANRLFVLVSLTSMHALLNEISQVGILIVMVGLLSFFLTFLFSLFVSGRLTESLDEVRRQIGDLTSGRLADGQVFSRSRLAGSRGLSGKVRVTLIYATIVILPMVLSILIMNEQAGKSIRSQTLSHHQNQLKFTARRIDAALDLYDQKLQYLFGEKSLNADAAGYAAGAIGREEWARTAERTAMRLEAVASGALSVAVYDADRNLIYSKGCAPPFAGGMLQRLEDNPSNRTVWFATASACGSYYAAYGKRLVALTNYDGVGFFDSIGFVVLSFNEQLLQNVYDPRPEETSTALYLTDEAGTVVSHPWKSRIGGENSSGGEALPEKKAGGVTLTEPLSESDWLLAERIPNGLLNAQMPKNSLLLWSSMLADFLAISAGIYTFLHYLMRGIRQLNQGMEQVANGNLSVRADIRSRDEVRQLADGFNDMVRRLNELMAETYMQGIRRKEAELNSLQAQINPHFLYNTLESINWEAMMMTGGPNKVSEMVTALSDLLRLSISKGKEIVWFQDEIDHVKNYLILQKERYSDKFEVEWQIDERLYRYRTLKLILQPLVENAIYHGLELKDGPGVISIKGQLADGGLALEIADDGLGMDEAQLEAVRSSIEEQRPSQPAGIGIRNVHERIRLYYGESYGIEVFSARNAGTRIVIRLPIHEDGDAYGAPPFFEAEGS</sequence>
<dbReference type="GO" id="GO:0004673">
    <property type="term" value="F:protein histidine kinase activity"/>
    <property type="evidence" value="ECO:0007669"/>
    <property type="project" value="UniProtKB-EC"/>
</dbReference>
<keyword evidence="7" id="KW-0547">Nucleotide-binding</keyword>
<evidence type="ECO:0000259" key="14">
    <source>
        <dbReference type="PROSITE" id="PS50885"/>
    </source>
</evidence>
<dbReference type="Gene3D" id="3.30.565.10">
    <property type="entry name" value="Histidine kinase-like ATPase, C-terminal domain"/>
    <property type="match status" value="1"/>
</dbReference>
<dbReference type="InterPro" id="IPR003660">
    <property type="entry name" value="HAMP_dom"/>
</dbReference>
<dbReference type="Pfam" id="PF02518">
    <property type="entry name" value="HATPase_c"/>
    <property type="match status" value="1"/>
</dbReference>
<evidence type="ECO:0000256" key="8">
    <source>
        <dbReference type="ARBA" id="ARBA00022777"/>
    </source>
</evidence>
<comment type="subcellular location">
    <subcellularLocation>
        <location evidence="2">Cell membrane</location>
        <topology evidence="2">Multi-pass membrane protein</topology>
    </subcellularLocation>
</comment>
<evidence type="ECO:0000256" key="9">
    <source>
        <dbReference type="ARBA" id="ARBA00022840"/>
    </source>
</evidence>
<evidence type="ECO:0000256" key="1">
    <source>
        <dbReference type="ARBA" id="ARBA00000085"/>
    </source>
</evidence>
<evidence type="ECO:0000256" key="12">
    <source>
        <dbReference type="SAM" id="Phobius"/>
    </source>
</evidence>
<evidence type="ECO:0000256" key="6">
    <source>
        <dbReference type="ARBA" id="ARBA00022679"/>
    </source>
</evidence>
<dbReference type="SUPFAM" id="SSF55874">
    <property type="entry name" value="ATPase domain of HSP90 chaperone/DNA topoisomerase II/histidine kinase"/>
    <property type="match status" value="1"/>
</dbReference>
<feature type="transmembrane region" description="Helical" evidence="12">
    <location>
        <begin position="617"/>
        <end position="638"/>
    </location>
</feature>
<keyword evidence="12" id="KW-1133">Transmembrane helix</keyword>
<dbReference type="PANTHER" id="PTHR34220:SF7">
    <property type="entry name" value="SENSOR HISTIDINE KINASE YPDA"/>
    <property type="match status" value="1"/>
</dbReference>